<reference evidence="2 3" key="1">
    <citation type="journal article" date="2018" name="Nat. Biotechnol.">
        <title>A standardized bacterial taxonomy based on genome phylogeny substantially revises the tree of life.</title>
        <authorList>
            <person name="Parks D.H."/>
            <person name="Chuvochina M."/>
            <person name="Waite D.W."/>
            <person name="Rinke C."/>
            <person name="Skarshewski A."/>
            <person name="Chaumeil P.A."/>
            <person name="Hugenholtz P."/>
        </authorList>
    </citation>
    <scope>NUCLEOTIDE SEQUENCE [LARGE SCALE GENOMIC DNA]</scope>
    <source>
        <strain evidence="2">UBA9956</strain>
    </source>
</reference>
<protein>
    <recommendedName>
        <fullName evidence="1">HD domain-containing protein</fullName>
    </recommendedName>
</protein>
<evidence type="ECO:0000313" key="3">
    <source>
        <dbReference type="Proteomes" id="UP000264062"/>
    </source>
</evidence>
<accession>A0A350HAT4</accession>
<dbReference type="EMBL" id="DMZY01000168">
    <property type="protein sequence ID" value="HAV92650.1"/>
    <property type="molecule type" value="Genomic_DNA"/>
</dbReference>
<organism evidence="2 3">
    <name type="scientific">candidate division WOR-3 bacterium</name>
    <dbReference type="NCBI Taxonomy" id="2052148"/>
    <lineage>
        <taxon>Bacteria</taxon>
        <taxon>Bacteria division WOR-3</taxon>
    </lineage>
</organism>
<dbReference type="InterPro" id="IPR006675">
    <property type="entry name" value="HDIG_dom"/>
</dbReference>
<feature type="domain" description="HD" evidence="1">
    <location>
        <begin position="57"/>
        <end position="165"/>
    </location>
</feature>
<sequence length="174" mass="19490">MKTNEVFPEIDLIKNQDLKEKTVKVIEDAIKTGGWTIETLENIPFTLLIENTKISIVTHTRAVTNTALNMGKTLNQFYGENFVDLDLITAGGLLHDIGKLLEYKNENGKYSVSTCGKFLRHPFSGAAMSFKHGLPDAVTHIIAMHAKEGDLSKRTREAIIIHYADFSNFEPLKI</sequence>
<dbReference type="Gene3D" id="1.10.3210.10">
    <property type="entry name" value="Hypothetical protein af1432"/>
    <property type="match status" value="1"/>
</dbReference>
<name>A0A350HAT4_UNCW3</name>
<evidence type="ECO:0000259" key="1">
    <source>
        <dbReference type="Pfam" id="PF01966"/>
    </source>
</evidence>
<dbReference type="AlphaFoldDB" id="A0A350HAT4"/>
<dbReference type="SUPFAM" id="SSF109604">
    <property type="entry name" value="HD-domain/PDEase-like"/>
    <property type="match status" value="1"/>
</dbReference>
<dbReference type="NCBIfam" id="TIGR00277">
    <property type="entry name" value="HDIG"/>
    <property type="match status" value="1"/>
</dbReference>
<dbReference type="Pfam" id="PF01966">
    <property type="entry name" value="HD"/>
    <property type="match status" value="1"/>
</dbReference>
<proteinExistence type="predicted"/>
<dbReference type="InterPro" id="IPR006674">
    <property type="entry name" value="HD_domain"/>
</dbReference>
<dbReference type="InterPro" id="IPR003607">
    <property type="entry name" value="HD/PDEase_dom"/>
</dbReference>
<gene>
    <name evidence="2" type="ORF">DCW38_05670</name>
</gene>
<comment type="caution">
    <text evidence="2">The sequence shown here is derived from an EMBL/GenBank/DDBJ whole genome shotgun (WGS) entry which is preliminary data.</text>
</comment>
<dbReference type="Proteomes" id="UP000264062">
    <property type="component" value="Unassembled WGS sequence"/>
</dbReference>
<evidence type="ECO:0000313" key="2">
    <source>
        <dbReference type="EMBL" id="HAV92650.1"/>
    </source>
</evidence>
<dbReference type="CDD" id="cd00077">
    <property type="entry name" value="HDc"/>
    <property type="match status" value="1"/>
</dbReference>